<sequence length="389" mass="43311">MKRALLPLALIAMGFAGSAAASGFNDWPVSAKFGDVKFSLTGQYNYDFNDPHNAQGVLDKSQTNRRKEFGFKVADKGKWDGIVYFDFQSKKWLDVYWRVDTKWLFGHDFGKVRFGYSKTPVGFEANTSSRTTSFMELALPETVYEGRRTGVDWALERPQYLINVGYYFGQDLQGDNDGTTVAARAAWTPFKASGEVLHLGLSGSIEHPQATTDGRDIRHDPGKSWASKPEMGLTTTDLISSGSLSHVDSNRRMGFEGLWIHGPLSLQGEYLQAHTKRNDGLPSYTADGYYAFGSYVLTGESRPYSGGNVGNIKPTHPWGAVELLLRYSALDLNDGPVLGGRQHDVTLGANWYLTQHFKLQADYVKVHADRKNGQHLDPNIVELRASVFF</sequence>
<feature type="chain" id="PRO_5047461334" evidence="1">
    <location>
        <begin position="22"/>
        <end position="389"/>
    </location>
</feature>
<comment type="caution">
    <text evidence="2">The sequence shown here is derived from an EMBL/GenBank/DDBJ whole genome shotgun (WGS) entry which is preliminary data.</text>
</comment>
<organism evidence="2 3">
    <name type="scientific">Rhodanobacter terrae</name>
    <dbReference type="NCBI Taxonomy" id="418647"/>
    <lineage>
        <taxon>Bacteria</taxon>
        <taxon>Pseudomonadati</taxon>
        <taxon>Pseudomonadota</taxon>
        <taxon>Gammaproteobacteria</taxon>
        <taxon>Lysobacterales</taxon>
        <taxon>Rhodanobacteraceae</taxon>
        <taxon>Rhodanobacter</taxon>
    </lineage>
</organism>
<dbReference type="SUPFAM" id="SSF56935">
    <property type="entry name" value="Porins"/>
    <property type="match status" value="1"/>
</dbReference>
<feature type="signal peptide" evidence="1">
    <location>
        <begin position="1"/>
        <end position="21"/>
    </location>
</feature>
<evidence type="ECO:0000313" key="3">
    <source>
        <dbReference type="Proteomes" id="UP001596111"/>
    </source>
</evidence>
<dbReference type="Gene3D" id="2.40.160.10">
    <property type="entry name" value="Porin"/>
    <property type="match status" value="1"/>
</dbReference>
<evidence type="ECO:0000256" key="1">
    <source>
        <dbReference type="SAM" id="SignalP"/>
    </source>
</evidence>
<evidence type="ECO:0000313" key="2">
    <source>
        <dbReference type="EMBL" id="MFC5582523.1"/>
    </source>
</evidence>
<dbReference type="EMBL" id="JBHSNG010000019">
    <property type="protein sequence ID" value="MFC5582523.1"/>
    <property type="molecule type" value="Genomic_DNA"/>
</dbReference>
<dbReference type="InterPro" id="IPR010870">
    <property type="entry name" value="Porin_O/P"/>
</dbReference>
<dbReference type="InterPro" id="IPR023614">
    <property type="entry name" value="Porin_dom_sf"/>
</dbReference>
<dbReference type="Proteomes" id="UP001596111">
    <property type="component" value="Unassembled WGS sequence"/>
</dbReference>
<dbReference type="RefSeq" id="WP_377328689.1">
    <property type="nucleotide sequence ID" value="NZ_JBHSNG010000019.1"/>
</dbReference>
<proteinExistence type="predicted"/>
<protein>
    <submittedName>
        <fullName evidence="2">OprO/OprP family phosphate-selective porin</fullName>
    </submittedName>
</protein>
<accession>A0ABW0T0Z0</accession>
<reference evidence="3" key="1">
    <citation type="journal article" date="2019" name="Int. J. Syst. Evol. Microbiol.">
        <title>The Global Catalogue of Microorganisms (GCM) 10K type strain sequencing project: providing services to taxonomists for standard genome sequencing and annotation.</title>
        <authorList>
            <consortium name="The Broad Institute Genomics Platform"/>
            <consortium name="The Broad Institute Genome Sequencing Center for Infectious Disease"/>
            <person name="Wu L."/>
            <person name="Ma J."/>
        </authorList>
    </citation>
    <scope>NUCLEOTIDE SEQUENCE [LARGE SCALE GENOMIC DNA]</scope>
    <source>
        <strain evidence="3">CGMCC 1.13587</strain>
    </source>
</reference>
<gene>
    <name evidence="2" type="ORF">ACFPPB_15490</name>
</gene>
<name>A0ABW0T0Z0_9GAMM</name>
<dbReference type="Pfam" id="PF07396">
    <property type="entry name" value="Porin_O_P"/>
    <property type="match status" value="1"/>
</dbReference>
<keyword evidence="3" id="KW-1185">Reference proteome</keyword>
<keyword evidence="1" id="KW-0732">Signal</keyword>